<evidence type="ECO:0000259" key="10">
    <source>
        <dbReference type="Pfam" id="PF00349"/>
    </source>
</evidence>
<evidence type="ECO:0000313" key="13">
    <source>
        <dbReference type="Proteomes" id="UP001161247"/>
    </source>
</evidence>
<evidence type="ECO:0000313" key="12">
    <source>
        <dbReference type="EMBL" id="CAI9110532.1"/>
    </source>
</evidence>
<name>A0AAV1DRQ0_OLDCO</name>
<evidence type="ECO:0000256" key="1">
    <source>
        <dbReference type="ARBA" id="ARBA00004921"/>
    </source>
</evidence>
<comment type="pathway">
    <text evidence="1">Carbohydrate degradation.</text>
</comment>
<proteinExistence type="inferred from homology"/>
<dbReference type="Proteomes" id="UP001161247">
    <property type="component" value="Chromosome 6"/>
</dbReference>
<dbReference type="PROSITE" id="PS51748">
    <property type="entry name" value="HEXOKINASE_2"/>
    <property type="match status" value="1"/>
</dbReference>
<evidence type="ECO:0000256" key="2">
    <source>
        <dbReference type="ARBA" id="ARBA00005028"/>
    </source>
</evidence>
<dbReference type="EMBL" id="OX459123">
    <property type="protein sequence ID" value="CAI9110532.1"/>
    <property type="molecule type" value="Genomic_DNA"/>
</dbReference>
<comment type="similarity">
    <text evidence="3 9">Belongs to the hexokinase family.</text>
</comment>
<evidence type="ECO:0000256" key="6">
    <source>
        <dbReference type="ARBA" id="ARBA00022777"/>
    </source>
</evidence>
<protein>
    <recommendedName>
        <fullName evidence="9">Phosphotransferase</fullName>
        <ecNumber evidence="9">2.7.1.-</ecNumber>
    </recommendedName>
</protein>
<dbReference type="Gene3D" id="3.40.367.20">
    <property type="match status" value="1"/>
</dbReference>
<gene>
    <name evidence="12" type="ORF">OLC1_LOCUS18160</name>
</gene>
<dbReference type="SUPFAM" id="SSF53067">
    <property type="entry name" value="Actin-like ATPase domain"/>
    <property type="match status" value="2"/>
</dbReference>
<comment type="pathway">
    <text evidence="2">Carbohydrate metabolism; hexose metabolism.</text>
</comment>
<evidence type="ECO:0000256" key="7">
    <source>
        <dbReference type="ARBA" id="ARBA00022840"/>
    </source>
</evidence>
<dbReference type="GO" id="GO:0005829">
    <property type="term" value="C:cytosol"/>
    <property type="evidence" value="ECO:0007669"/>
    <property type="project" value="TreeGrafter"/>
</dbReference>
<evidence type="ECO:0000256" key="9">
    <source>
        <dbReference type="RuleBase" id="RU362007"/>
    </source>
</evidence>
<dbReference type="GO" id="GO:0005524">
    <property type="term" value="F:ATP binding"/>
    <property type="evidence" value="ECO:0007669"/>
    <property type="project" value="UniProtKB-UniRule"/>
</dbReference>
<dbReference type="PRINTS" id="PR00475">
    <property type="entry name" value="HEXOKINASE"/>
</dbReference>
<dbReference type="Gene3D" id="3.30.420.40">
    <property type="match status" value="1"/>
</dbReference>
<organism evidence="12 13">
    <name type="scientific">Oldenlandia corymbosa var. corymbosa</name>
    <dbReference type="NCBI Taxonomy" id="529605"/>
    <lineage>
        <taxon>Eukaryota</taxon>
        <taxon>Viridiplantae</taxon>
        <taxon>Streptophyta</taxon>
        <taxon>Embryophyta</taxon>
        <taxon>Tracheophyta</taxon>
        <taxon>Spermatophyta</taxon>
        <taxon>Magnoliopsida</taxon>
        <taxon>eudicotyledons</taxon>
        <taxon>Gunneridae</taxon>
        <taxon>Pentapetalae</taxon>
        <taxon>asterids</taxon>
        <taxon>lamiids</taxon>
        <taxon>Gentianales</taxon>
        <taxon>Rubiaceae</taxon>
        <taxon>Rubioideae</taxon>
        <taxon>Spermacoceae</taxon>
        <taxon>Hedyotis-Oldenlandia complex</taxon>
        <taxon>Oldenlandia</taxon>
    </lineage>
</organism>
<feature type="domain" description="Hexokinase N-terminal" evidence="10">
    <location>
        <begin position="43"/>
        <end position="241"/>
    </location>
</feature>
<dbReference type="PANTHER" id="PTHR19443">
    <property type="entry name" value="HEXOKINASE"/>
    <property type="match status" value="1"/>
</dbReference>
<dbReference type="InterPro" id="IPR001312">
    <property type="entry name" value="Hexokinase"/>
</dbReference>
<keyword evidence="5 9" id="KW-0547">Nucleotide-binding</keyword>
<reference evidence="12" key="1">
    <citation type="submission" date="2023-03" db="EMBL/GenBank/DDBJ databases">
        <authorList>
            <person name="Julca I."/>
        </authorList>
    </citation>
    <scope>NUCLEOTIDE SEQUENCE</scope>
</reference>
<accession>A0AAV1DRQ0</accession>
<evidence type="ECO:0000259" key="11">
    <source>
        <dbReference type="Pfam" id="PF03727"/>
    </source>
</evidence>
<keyword evidence="8 9" id="KW-0324">Glycolysis</keyword>
<dbReference type="Pfam" id="PF00349">
    <property type="entry name" value="Hexokinase_1"/>
    <property type="match status" value="1"/>
</dbReference>
<feature type="domain" description="Hexokinase C-terminal" evidence="11">
    <location>
        <begin position="249"/>
        <end position="483"/>
    </location>
</feature>
<keyword evidence="7 9" id="KW-0067">ATP-binding</keyword>
<keyword evidence="6 9" id="KW-0418">Kinase</keyword>
<dbReference type="GO" id="GO:0005739">
    <property type="term" value="C:mitochondrion"/>
    <property type="evidence" value="ECO:0007669"/>
    <property type="project" value="TreeGrafter"/>
</dbReference>
<evidence type="ECO:0000256" key="4">
    <source>
        <dbReference type="ARBA" id="ARBA00022679"/>
    </source>
</evidence>
<dbReference type="GO" id="GO:0005536">
    <property type="term" value="F:D-glucose binding"/>
    <property type="evidence" value="ECO:0007669"/>
    <property type="project" value="InterPro"/>
</dbReference>
<dbReference type="Pfam" id="PF03727">
    <property type="entry name" value="Hexokinase_2"/>
    <property type="match status" value="1"/>
</dbReference>
<dbReference type="InterPro" id="IPR022673">
    <property type="entry name" value="Hexokinase_C"/>
</dbReference>
<evidence type="ECO:0000256" key="5">
    <source>
        <dbReference type="ARBA" id="ARBA00022741"/>
    </source>
</evidence>
<dbReference type="InterPro" id="IPR043129">
    <property type="entry name" value="ATPase_NBD"/>
</dbReference>
<dbReference type="InterPro" id="IPR022672">
    <property type="entry name" value="Hexokinase_N"/>
</dbReference>
<keyword evidence="13" id="KW-1185">Reference proteome</keyword>
<dbReference type="GO" id="GO:0004396">
    <property type="term" value="F:hexokinase activity"/>
    <property type="evidence" value="ECO:0007669"/>
    <property type="project" value="UniProtKB-UniRule"/>
</dbReference>
<dbReference type="GO" id="GO:0006096">
    <property type="term" value="P:glycolytic process"/>
    <property type="evidence" value="ECO:0007669"/>
    <property type="project" value="UniProtKB-KW"/>
</dbReference>
<evidence type="ECO:0000256" key="8">
    <source>
        <dbReference type="ARBA" id="ARBA00023152"/>
    </source>
</evidence>
<dbReference type="EC" id="2.7.1.-" evidence="9"/>
<dbReference type="GO" id="GO:0001678">
    <property type="term" value="P:intracellular glucose homeostasis"/>
    <property type="evidence" value="ECO:0007669"/>
    <property type="project" value="InterPro"/>
</dbReference>
<keyword evidence="4 9" id="KW-0808">Transferase</keyword>
<dbReference type="PANTHER" id="PTHR19443:SF18">
    <property type="entry name" value="HEXOKINASE-LIKE 2 PROTEIN-RELATED"/>
    <property type="match status" value="1"/>
</dbReference>
<evidence type="ECO:0000256" key="3">
    <source>
        <dbReference type="ARBA" id="ARBA00009225"/>
    </source>
</evidence>
<dbReference type="AlphaFoldDB" id="A0AAV1DRQ0"/>
<sequence>MRKEVIVVAATATTAVAVVGGAVLLHKWKRQRENRWRHTQRILRKLASECAAPVPKLWLLANELMAEMQSGLASDKPKIQMSSFPSYSVSLPTGDEAGLYYGINLRGNSFLILKARLGGKNEPIYDLQRQETHIPPNLITGESKELFDFIALELSKFISMHDDNSGVAKLEKVKLGFTISAPVDQDVASACKAIDWKKLNDHTVREQLTTEINHALTTHSVDMQVSAVVDEVVGDLAGGRYYSRDSVAAISMGMGIDVAYTEIAQEAQKLQTESANSVEMVVNMQLRDFSSVNLPLTEFDATMDLESTNPGVRVFEKLVSGMYLGEIVRKVLLKMAQETALFGDIVPTKLITPYILRSPDLAAMHQDTSEDYKVVDEKLKEIFEIANTTPMVREVVAEICDIVAERGARLVGATMVGLVKKLGRIANRKSVITVEGGLYEHYRIFRNYLHSSVWEMLGSELSDNVIIEHSHGGSGAGALFLAASHTHNAHS</sequence>